<dbReference type="EMBL" id="LDQA01000003">
    <property type="protein sequence ID" value="KTR08305.1"/>
    <property type="molecule type" value="Genomic_DNA"/>
</dbReference>
<name>A0A175RWY5_9HYPH</name>
<evidence type="ECO:0000256" key="1">
    <source>
        <dbReference type="SAM" id="SignalP"/>
    </source>
</evidence>
<gene>
    <name evidence="2" type="ORF">NS365_01345</name>
</gene>
<protein>
    <submittedName>
        <fullName evidence="2">Uncharacterized protein</fullName>
    </submittedName>
</protein>
<evidence type="ECO:0000313" key="3">
    <source>
        <dbReference type="Proteomes" id="UP000078529"/>
    </source>
</evidence>
<dbReference type="Proteomes" id="UP000078529">
    <property type="component" value="Unassembled WGS sequence"/>
</dbReference>
<keyword evidence="3" id="KW-1185">Reference proteome</keyword>
<keyword evidence="1" id="KW-0732">Signal</keyword>
<dbReference type="RefSeq" id="WP_058598485.1">
    <property type="nucleotide sequence ID" value="NZ_LDQA01000003.1"/>
</dbReference>
<dbReference type="AlphaFoldDB" id="A0A175RWY5"/>
<feature type="chain" id="PRO_5008042240" evidence="1">
    <location>
        <begin position="31"/>
        <end position="133"/>
    </location>
</feature>
<dbReference type="PATRIC" id="fig|401562.4.peg.2732"/>
<feature type="signal peptide" evidence="1">
    <location>
        <begin position="1"/>
        <end position="30"/>
    </location>
</feature>
<proteinExistence type="predicted"/>
<evidence type="ECO:0000313" key="2">
    <source>
        <dbReference type="EMBL" id="KTR08305.1"/>
    </source>
</evidence>
<organism evidence="2 3">
    <name type="scientific">Aureimonas ureilytica</name>
    <dbReference type="NCBI Taxonomy" id="401562"/>
    <lineage>
        <taxon>Bacteria</taxon>
        <taxon>Pseudomonadati</taxon>
        <taxon>Pseudomonadota</taxon>
        <taxon>Alphaproteobacteria</taxon>
        <taxon>Hyphomicrobiales</taxon>
        <taxon>Aurantimonadaceae</taxon>
        <taxon>Aureimonas</taxon>
    </lineage>
</organism>
<reference evidence="2 3" key="1">
    <citation type="journal article" date="2016" name="Front. Microbiol.">
        <title>Genomic Resource of Rice Seed Associated Bacteria.</title>
        <authorList>
            <person name="Midha S."/>
            <person name="Bansal K."/>
            <person name="Sharma S."/>
            <person name="Kumar N."/>
            <person name="Patil P.P."/>
            <person name="Chaudhry V."/>
            <person name="Patil P.B."/>
        </authorList>
    </citation>
    <scope>NUCLEOTIDE SEQUENCE [LARGE SCALE GENOMIC DNA]</scope>
    <source>
        <strain evidence="2 3">NS365</strain>
    </source>
</reference>
<accession>A0A175RWY5</accession>
<comment type="caution">
    <text evidence="2">The sequence shown here is derived from an EMBL/GenBank/DDBJ whole genome shotgun (WGS) entry which is preliminary data.</text>
</comment>
<sequence>MSFLLNKVASLFATLVVVGIVLFCSSAAQAHANHDAPAVQVSVETDAAGEASVGTEAGTQAIAAVGADGSTEHRGAGTSCCGNGMSNCMTAAVISPLWALPGVRPAGHGRPLEPNAIRGAVVDGPVRPPRALV</sequence>